<dbReference type="NCBIfam" id="NF002634">
    <property type="entry name" value="PRK02304.1-3"/>
    <property type="match status" value="1"/>
</dbReference>
<dbReference type="InterPro" id="IPR050054">
    <property type="entry name" value="UPRTase/APRTase"/>
</dbReference>
<dbReference type="GO" id="GO:0002055">
    <property type="term" value="F:adenine binding"/>
    <property type="evidence" value="ECO:0007669"/>
    <property type="project" value="TreeGrafter"/>
</dbReference>
<evidence type="ECO:0000256" key="4">
    <source>
        <dbReference type="ARBA" id="ARBA00004659"/>
    </source>
</evidence>
<keyword evidence="8 12" id="KW-0328">Glycosyltransferase</keyword>
<name>A0A0W8FXT5_9ZZZZ</name>
<dbReference type="CDD" id="cd06223">
    <property type="entry name" value="PRTases_typeI"/>
    <property type="match status" value="1"/>
</dbReference>
<evidence type="ECO:0000256" key="3">
    <source>
        <dbReference type="ARBA" id="ARBA00004496"/>
    </source>
</evidence>
<comment type="caution">
    <text evidence="12">The sequence shown here is derived from an EMBL/GenBank/DDBJ whole genome shotgun (WGS) entry which is preliminary data.</text>
</comment>
<comment type="catalytic activity">
    <reaction evidence="1">
        <text>AMP + diphosphate = 5-phospho-alpha-D-ribose 1-diphosphate + adenine</text>
        <dbReference type="Rhea" id="RHEA:16609"/>
        <dbReference type="ChEBI" id="CHEBI:16708"/>
        <dbReference type="ChEBI" id="CHEBI:33019"/>
        <dbReference type="ChEBI" id="CHEBI:58017"/>
        <dbReference type="ChEBI" id="CHEBI:456215"/>
        <dbReference type="EC" id="2.4.2.7"/>
    </reaction>
</comment>
<comment type="function">
    <text evidence="2">Catalyzes a salvage reaction resulting in the formation of AMP, that is energically less costly than de novo synthesis.</text>
</comment>
<dbReference type="FunFam" id="3.40.50.2020:FF:000021">
    <property type="entry name" value="Adenine phosphoribosyltransferase"/>
    <property type="match status" value="1"/>
</dbReference>
<evidence type="ECO:0000256" key="5">
    <source>
        <dbReference type="ARBA" id="ARBA00008391"/>
    </source>
</evidence>
<protein>
    <recommendedName>
        <fullName evidence="6">adenine phosphoribosyltransferase</fullName>
        <ecNumber evidence="6">2.4.2.7</ecNumber>
    </recommendedName>
</protein>
<evidence type="ECO:0000256" key="2">
    <source>
        <dbReference type="ARBA" id="ARBA00003968"/>
    </source>
</evidence>
<dbReference type="AlphaFoldDB" id="A0A0W8FXT5"/>
<evidence type="ECO:0000256" key="7">
    <source>
        <dbReference type="ARBA" id="ARBA00022490"/>
    </source>
</evidence>
<dbReference type="PANTHER" id="PTHR32315">
    <property type="entry name" value="ADENINE PHOSPHORIBOSYLTRANSFERASE"/>
    <property type="match status" value="1"/>
</dbReference>
<comment type="subcellular location">
    <subcellularLocation>
        <location evidence="3">Cytoplasm</location>
    </subcellularLocation>
</comment>
<evidence type="ECO:0000256" key="8">
    <source>
        <dbReference type="ARBA" id="ARBA00022676"/>
    </source>
</evidence>
<dbReference type="EC" id="2.4.2.7" evidence="6"/>
<evidence type="ECO:0000256" key="6">
    <source>
        <dbReference type="ARBA" id="ARBA00011893"/>
    </source>
</evidence>
<dbReference type="Gene3D" id="3.40.50.2020">
    <property type="match status" value="1"/>
</dbReference>
<dbReference type="GO" id="GO:0016208">
    <property type="term" value="F:AMP binding"/>
    <property type="evidence" value="ECO:0007669"/>
    <property type="project" value="TreeGrafter"/>
</dbReference>
<dbReference type="SUPFAM" id="SSF53271">
    <property type="entry name" value="PRTase-like"/>
    <property type="match status" value="1"/>
</dbReference>
<dbReference type="InterPro" id="IPR000836">
    <property type="entry name" value="PRTase_dom"/>
</dbReference>
<feature type="domain" description="Phosphoribosyltransferase" evidence="11">
    <location>
        <begin position="23"/>
        <end position="163"/>
    </location>
</feature>
<organism evidence="12">
    <name type="scientific">hydrocarbon metagenome</name>
    <dbReference type="NCBI Taxonomy" id="938273"/>
    <lineage>
        <taxon>unclassified sequences</taxon>
        <taxon>metagenomes</taxon>
        <taxon>ecological metagenomes</taxon>
    </lineage>
</organism>
<sequence length="173" mass="19178">MDIKSLIRDVPDFPIEGIIFKDITTLLKSARGLNAVSDELFELAKGKQINKVVGIESRGFIFGGLLAEKLEAGFVPIRKPGKLPAETLSETYTLEYGEDKIEIHKDAIEPGDKVLLHDDLLATGGTMEAACKLIEKMGGEIVQISFLIELNFLKGREKLSKYDVHSLVQYDNE</sequence>
<dbReference type="GO" id="GO:0006168">
    <property type="term" value="P:adenine salvage"/>
    <property type="evidence" value="ECO:0007669"/>
    <property type="project" value="InterPro"/>
</dbReference>
<evidence type="ECO:0000256" key="9">
    <source>
        <dbReference type="ARBA" id="ARBA00022679"/>
    </source>
</evidence>
<dbReference type="NCBIfam" id="TIGR01090">
    <property type="entry name" value="apt"/>
    <property type="match status" value="1"/>
</dbReference>
<accession>A0A0W8FXT5</accession>
<dbReference type="EMBL" id="LNQE01000634">
    <property type="protein sequence ID" value="KUG25644.1"/>
    <property type="molecule type" value="Genomic_DNA"/>
</dbReference>
<dbReference type="GO" id="GO:0044209">
    <property type="term" value="P:AMP salvage"/>
    <property type="evidence" value="ECO:0007669"/>
    <property type="project" value="UniProtKB-UniPathway"/>
</dbReference>
<evidence type="ECO:0000259" key="11">
    <source>
        <dbReference type="Pfam" id="PF00156"/>
    </source>
</evidence>
<reference evidence="12" key="1">
    <citation type="journal article" date="2015" name="Proc. Natl. Acad. Sci. U.S.A.">
        <title>Networks of energetic and metabolic interactions define dynamics in microbial communities.</title>
        <authorList>
            <person name="Embree M."/>
            <person name="Liu J.K."/>
            <person name="Al-Bassam M.M."/>
            <person name="Zengler K."/>
        </authorList>
    </citation>
    <scope>NUCLEOTIDE SEQUENCE</scope>
</reference>
<dbReference type="InterPro" id="IPR005764">
    <property type="entry name" value="Ade_phspho_trans"/>
</dbReference>
<dbReference type="Pfam" id="PF00156">
    <property type="entry name" value="Pribosyltran"/>
    <property type="match status" value="1"/>
</dbReference>
<dbReference type="InterPro" id="IPR029057">
    <property type="entry name" value="PRTase-like"/>
</dbReference>
<dbReference type="NCBIfam" id="NF002633">
    <property type="entry name" value="PRK02304.1-2"/>
    <property type="match status" value="1"/>
</dbReference>
<dbReference type="HAMAP" id="MF_00004">
    <property type="entry name" value="Aden_phosphoribosyltr"/>
    <property type="match status" value="1"/>
</dbReference>
<evidence type="ECO:0000256" key="10">
    <source>
        <dbReference type="ARBA" id="ARBA00022726"/>
    </source>
</evidence>
<dbReference type="UniPathway" id="UPA00588">
    <property type="reaction ID" value="UER00646"/>
</dbReference>
<keyword evidence="7" id="KW-0963">Cytoplasm</keyword>
<proteinExistence type="inferred from homology"/>
<dbReference type="GO" id="GO:0006166">
    <property type="term" value="P:purine ribonucleoside salvage"/>
    <property type="evidence" value="ECO:0007669"/>
    <property type="project" value="UniProtKB-KW"/>
</dbReference>
<gene>
    <name evidence="12" type="ORF">ASZ90_004529</name>
</gene>
<evidence type="ECO:0000313" key="12">
    <source>
        <dbReference type="EMBL" id="KUG25644.1"/>
    </source>
</evidence>
<comment type="similarity">
    <text evidence="5">Belongs to the purine/pyrimidine phosphoribosyltransferase family.</text>
</comment>
<evidence type="ECO:0000256" key="1">
    <source>
        <dbReference type="ARBA" id="ARBA00000868"/>
    </source>
</evidence>
<dbReference type="GO" id="GO:0005737">
    <property type="term" value="C:cytoplasm"/>
    <property type="evidence" value="ECO:0007669"/>
    <property type="project" value="UniProtKB-SubCell"/>
</dbReference>
<comment type="pathway">
    <text evidence="4">Purine metabolism; AMP biosynthesis via salvage pathway; AMP from adenine: step 1/1.</text>
</comment>
<keyword evidence="9 12" id="KW-0808">Transferase</keyword>
<dbReference type="GO" id="GO:0003999">
    <property type="term" value="F:adenine phosphoribosyltransferase activity"/>
    <property type="evidence" value="ECO:0007669"/>
    <property type="project" value="UniProtKB-EC"/>
</dbReference>
<keyword evidence="10" id="KW-0660">Purine salvage</keyword>
<dbReference type="PANTHER" id="PTHR32315:SF3">
    <property type="entry name" value="ADENINE PHOSPHORIBOSYLTRANSFERASE"/>
    <property type="match status" value="1"/>
</dbReference>
<dbReference type="NCBIfam" id="NF002636">
    <property type="entry name" value="PRK02304.1-5"/>
    <property type="match status" value="1"/>
</dbReference>